<organism evidence="1 2">
    <name type="scientific">Symbiodinium necroappetens</name>
    <dbReference type="NCBI Taxonomy" id="1628268"/>
    <lineage>
        <taxon>Eukaryota</taxon>
        <taxon>Sar</taxon>
        <taxon>Alveolata</taxon>
        <taxon>Dinophyceae</taxon>
        <taxon>Suessiales</taxon>
        <taxon>Symbiodiniaceae</taxon>
        <taxon>Symbiodinium</taxon>
    </lineage>
</organism>
<gene>
    <name evidence="1" type="ORF">SNEC2469_LOCUS34695</name>
</gene>
<dbReference type="OrthoDB" id="10250354at2759"/>
<proteinExistence type="predicted"/>
<accession>A0A813CDH9</accession>
<keyword evidence="2" id="KW-1185">Reference proteome</keyword>
<name>A0A813CDH9_9DINO</name>
<reference evidence="1" key="1">
    <citation type="submission" date="2021-02" db="EMBL/GenBank/DDBJ databases">
        <authorList>
            <person name="Dougan E. K."/>
            <person name="Rhodes N."/>
            <person name="Thang M."/>
            <person name="Chan C."/>
        </authorList>
    </citation>
    <scope>NUCLEOTIDE SEQUENCE</scope>
</reference>
<evidence type="ECO:0000313" key="1">
    <source>
        <dbReference type="EMBL" id="CAE7942523.1"/>
    </source>
</evidence>
<protein>
    <submittedName>
        <fullName evidence="1">Uncharacterized protein</fullName>
    </submittedName>
</protein>
<dbReference type="AlphaFoldDB" id="A0A813CDH9"/>
<evidence type="ECO:0000313" key="2">
    <source>
        <dbReference type="Proteomes" id="UP000601435"/>
    </source>
</evidence>
<sequence length="70" mass="7838">EAPGQSRVFVPPATFRKAAECVWTDHGKSTLRWLCGYVALQPDYGRFGNLCRSWLVGPHVAIKHDLDALQ</sequence>
<feature type="non-terminal residue" evidence="1">
    <location>
        <position position="1"/>
    </location>
</feature>
<dbReference type="EMBL" id="CAJNJA010096964">
    <property type="protein sequence ID" value="CAE7942523.1"/>
    <property type="molecule type" value="Genomic_DNA"/>
</dbReference>
<dbReference type="Proteomes" id="UP000601435">
    <property type="component" value="Unassembled WGS sequence"/>
</dbReference>
<feature type="non-terminal residue" evidence="1">
    <location>
        <position position="70"/>
    </location>
</feature>
<comment type="caution">
    <text evidence="1">The sequence shown here is derived from an EMBL/GenBank/DDBJ whole genome shotgun (WGS) entry which is preliminary data.</text>
</comment>